<organism evidence="4 5">
    <name type="scientific">Thauera sinica</name>
    <dbReference type="NCBI Taxonomy" id="2665146"/>
    <lineage>
        <taxon>Bacteria</taxon>
        <taxon>Pseudomonadati</taxon>
        <taxon>Pseudomonadota</taxon>
        <taxon>Betaproteobacteria</taxon>
        <taxon>Rhodocyclales</taxon>
        <taxon>Zoogloeaceae</taxon>
        <taxon>Thauera</taxon>
    </lineage>
</organism>
<feature type="domain" description="Glycosyl transferase family 1" evidence="2">
    <location>
        <begin position="195"/>
        <end position="359"/>
    </location>
</feature>
<dbReference type="EMBL" id="JBHSOG010000094">
    <property type="protein sequence ID" value="MFC5771271.1"/>
    <property type="molecule type" value="Genomic_DNA"/>
</dbReference>
<accession>A0ABW1AW80</accession>
<dbReference type="SUPFAM" id="SSF53756">
    <property type="entry name" value="UDP-Glycosyltransferase/glycogen phosphorylase"/>
    <property type="match status" value="1"/>
</dbReference>
<proteinExistence type="predicted"/>
<feature type="domain" description="Glycosyltransferase subfamily 4-like N-terminal" evidence="3">
    <location>
        <begin position="15"/>
        <end position="186"/>
    </location>
</feature>
<evidence type="ECO:0000259" key="2">
    <source>
        <dbReference type="Pfam" id="PF00534"/>
    </source>
</evidence>
<dbReference type="PANTHER" id="PTHR45947:SF3">
    <property type="entry name" value="SULFOQUINOVOSYL TRANSFERASE SQD2"/>
    <property type="match status" value="1"/>
</dbReference>
<dbReference type="GO" id="GO:0016757">
    <property type="term" value="F:glycosyltransferase activity"/>
    <property type="evidence" value="ECO:0007669"/>
    <property type="project" value="UniProtKB-KW"/>
</dbReference>
<evidence type="ECO:0000259" key="3">
    <source>
        <dbReference type="Pfam" id="PF13439"/>
    </source>
</evidence>
<dbReference type="InterPro" id="IPR001296">
    <property type="entry name" value="Glyco_trans_1"/>
</dbReference>
<dbReference type="EC" id="2.4.-.-" evidence="4"/>
<dbReference type="InterPro" id="IPR050194">
    <property type="entry name" value="Glycosyltransferase_grp1"/>
</dbReference>
<dbReference type="Pfam" id="PF13439">
    <property type="entry name" value="Glyco_transf_4"/>
    <property type="match status" value="1"/>
</dbReference>
<dbReference type="Gene3D" id="3.40.50.2000">
    <property type="entry name" value="Glycogen Phosphorylase B"/>
    <property type="match status" value="2"/>
</dbReference>
<keyword evidence="4" id="KW-0328">Glycosyltransferase</keyword>
<dbReference type="RefSeq" id="WP_096448240.1">
    <property type="nucleotide sequence ID" value="NZ_JBHSOG010000094.1"/>
</dbReference>
<keyword evidence="5" id="KW-1185">Reference proteome</keyword>
<sequence length="407" mass="43629">MKRVLMVSDVYFPRVNGVSTSIATFRHALRACGIDVRLLAPDYGEDVDQPAEPGVVRVPGRRVPRDPEDRLASWRRMRAAALREAASCDLVHIQTPFVAHYAGVAAARRLKLPLLLSYHTFFEEYLHHYAPFLPPGPLRALARRVSRSQCNTVDGVVVPSTAMRDRLAAYGVSSALHVLPTGIPIETFGAGDGQRFRRAYGIAATAPVALFIGRVAHEKNIGFLIDVAAIAAAALPGFVLVVAGEGPALAELERDAARRGLASAVRFVGYLDRGRELHDCYAGADAFVFASRTETQGLVLLEAMASGLPVVALAEMGTRDILTPHSGAIVSTDDRDAFASELIGLLASPSRRQALSAQALLHSRQWADGIMAERLADLYRRLTSGTAAAAPPGGIRSGTELGDGHME</sequence>
<evidence type="ECO:0000256" key="1">
    <source>
        <dbReference type="SAM" id="MobiDB-lite"/>
    </source>
</evidence>
<keyword evidence="4" id="KW-0808">Transferase</keyword>
<evidence type="ECO:0000313" key="4">
    <source>
        <dbReference type="EMBL" id="MFC5771271.1"/>
    </source>
</evidence>
<feature type="region of interest" description="Disordered" evidence="1">
    <location>
        <begin position="387"/>
        <end position="407"/>
    </location>
</feature>
<comment type="caution">
    <text evidence="4">The sequence shown here is derived from an EMBL/GenBank/DDBJ whole genome shotgun (WGS) entry which is preliminary data.</text>
</comment>
<protein>
    <submittedName>
        <fullName evidence="4">Glycosyltransferase</fullName>
        <ecNumber evidence="4">2.4.-.-</ecNumber>
    </submittedName>
</protein>
<dbReference type="InterPro" id="IPR028098">
    <property type="entry name" value="Glyco_trans_4-like_N"/>
</dbReference>
<name>A0ABW1AW80_9RHOO</name>
<dbReference type="Proteomes" id="UP001595974">
    <property type="component" value="Unassembled WGS sequence"/>
</dbReference>
<dbReference type="Pfam" id="PF00534">
    <property type="entry name" value="Glycos_transf_1"/>
    <property type="match status" value="1"/>
</dbReference>
<evidence type="ECO:0000313" key="5">
    <source>
        <dbReference type="Proteomes" id="UP001595974"/>
    </source>
</evidence>
<reference evidence="5" key="1">
    <citation type="journal article" date="2019" name="Int. J. Syst. Evol. Microbiol.">
        <title>The Global Catalogue of Microorganisms (GCM) 10K type strain sequencing project: providing services to taxonomists for standard genome sequencing and annotation.</title>
        <authorList>
            <consortium name="The Broad Institute Genomics Platform"/>
            <consortium name="The Broad Institute Genome Sequencing Center for Infectious Disease"/>
            <person name="Wu L."/>
            <person name="Ma J."/>
        </authorList>
    </citation>
    <scope>NUCLEOTIDE SEQUENCE [LARGE SCALE GENOMIC DNA]</scope>
    <source>
        <strain evidence="5">SHR3</strain>
    </source>
</reference>
<dbReference type="PANTHER" id="PTHR45947">
    <property type="entry name" value="SULFOQUINOVOSYL TRANSFERASE SQD2"/>
    <property type="match status" value="1"/>
</dbReference>
<gene>
    <name evidence="4" type="ORF">ACFPTN_17975</name>
</gene>